<dbReference type="AlphaFoldDB" id="A0A1M5HEL9"/>
<gene>
    <name evidence="1" type="ORF">SAMN05443575_1498</name>
</gene>
<evidence type="ECO:0000313" key="2">
    <source>
        <dbReference type="Proteomes" id="UP000186132"/>
    </source>
</evidence>
<accession>A0A1M5HEL9</accession>
<keyword evidence="2" id="KW-1185">Reference proteome</keyword>
<evidence type="ECO:0000313" key="1">
    <source>
        <dbReference type="EMBL" id="SHG14400.1"/>
    </source>
</evidence>
<sequence length="49" mass="5859">MRAHDSRSRSERPYDLVPDAHLVALMRRHDVTVMWSHDRDLRRFAGSRV</sequence>
<evidence type="ECO:0008006" key="3">
    <source>
        <dbReference type="Google" id="ProtNLM"/>
    </source>
</evidence>
<proteinExistence type="predicted"/>
<dbReference type="Proteomes" id="UP000186132">
    <property type="component" value="Unassembled WGS sequence"/>
</dbReference>
<dbReference type="STRING" id="1206085.SAMN05443575_1498"/>
<dbReference type="EMBL" id="FQVU01000002">
    <property type="protein sequence ID" value="SHG14400.1"/>
    <property type="molecule type" value="Genomic_DNA"/>
</dbReference>
<protein>
    <recommendedName>
        <fullName evidence="3">PIN domain-containing protein</fullName>
    </recommendedName>
</protein>
<reference evidence="1 2" key="1">
    <citation type="submission" date="2016-11" db="EMBL/GenBank/DDBJ databases">
        <authorList>
            <person name="Jaros S."/>
            <person name="Januszkiewicz K."/>
            <person name="Wedrychowicz H."/>
        </authorList>
    </citation>
    <scope>NUCLEOTIDE SEQUENCE [LARGE SCALE GENOMIC DNA]</scope>
    <source>
        <strain evidence="1 2">DSM 45627</strain>
    </source>
</reference>
<organism evidence="1 2">
    <name type="scientific">Jatrophihabitans endophyticus</name>
    <dbReference type="NCBI Taxonomy" id="1206085"/>
    <lineage>
        <taxon>Bacteria</taxon>
        <taxon>Bacillati</taxon>
        <taxon>Actinomycetota</taxon>
        <taxon>Actinomycetes</taxon>
        <taxon>Jatrophihabitantales</taxon>
        <taxon>Jatrophihabitantaceae</taxon>
        <taxon>Jatrophihabitans</taxon>
    </lineage>
</organism>
<name>A0A1M5HEL9_9ACTN</name>